<evidence type="ECO:0000256" key="1">
    <source>
        <dbReference type="ARBA" id="ARBA00007637"/>
    </source>
</evidence>
<evidence type="ECO:0000313" key="3">
    <source>
        <dbReference type="EMBL" id="QGQ94916.1"/>
    </source>
</evidence>
<dbReference type="AlphaFoldDB" id="A0A6B8RHR5"/>
<dbReference type="PRINTS" id="PR01713">
    <property type="entry name" value="NUCEPIMERASE"/>
</dbReference>
<dbReference type="OrthoDB" id="9811743at2"/>
<evidence type="ECO:0000313" key="4">
    <source>
        <dbReference type="Proteomes" id="UP000426246"/>
    </source>
</evidence>
<dbReference type="PANTHER" id="PTHR43000">
    <property type="entry name" value="DTDP-D-GLUCOSE 4,6-DEHYDRATASE-RELATED"/>
    <property type="match status" value="1"/>
</dbReference>
<dbReference type="Gene3D" id="3.90.25.10">
    <property type="entry name" value="UDP-galactose 4-epimerase, domain 1"/>
    <property type="match status" value="1"/>
</dbReference>
<feature type="domain" description="NAD-dependent epimerase/dehydratase" evidence="2">
    <location>
        <begin position="3"/>
        <end position="242"/>
    </location>
</feature>
<sequence length="316" mass="34722">MNIVITGAAGFIGSHLSEALLKLGHTVTGIDHLEQTPNRSFKENNLIHALEHPGFHWLSMDLLNANLEQLVADVDIIFHLAGLAGVRNSWGDSFTDYLQANVLLTQRILDACRKAANLKKLVYASSSSVYGGSNEPYSSEQSSTQPISPYGLTKLAGEQLCALYHKQYGLPYTALRYFTVFGPRQRPDMGFHRFMKAALFSQSLTVYGNGEQTRDFTYVSDVVEANISAMSYSNHGNVFNIGGVERASVNEVIQKIEGLSGKALQLTYLPEQPGDPFATGADISLARAELGYNPIISLDEGMTKQWSYITKLYGNV</sequence>
<gene>
    <name evidence="3" type="ORF">EHS13_08505</name>
</gene>
<proteinExistence type="inferred from homology"/>
<evidence type="ECO:0000259" key="2">
    <source>
        <dbReference type="Pfam" id="PF01370"/>
    </source>
</evidence>
<dbReference type="InterPro" id="IPR001509">
    <property type="entry name" value="Epimerase_deHydtase"/>
</dbReference>
<dbReference type="EMBL" id="CP034235">
    <property type="protein sequence ID" value="QGQ94916.1"/>
    <property type="molecule type" value="Genomic_DNA"/>
</dbReference>
<name>A0A6B8RHR5_9BACL</name>
<organism evidence="3 4">
    <name type="scientific">Paenibacillus psychroresistens</name>
    <dbReference type="NCBI Taxonomy" id="1778678"/>
    <lineage>
        <taxon>Bacteria</taxon>
        <taxon>Bacillati</taxon>
        <taxon>Bacillota</taxon>
        <taxon>Bacilli</taxon>
        <taxon>Bacillales</taxon>
        <taxon>Paenibacillaceae</taxon>
        <taxon>Paenibacillus</taxon>
    </lineage>
</organism>
<dbReference type="SUPFAM" id="SSF51735">
    <property type="entry name" value="NAD(P)-binding Rossmann-fold domains"/>
    <property type="match status" value="1"/>
</dbReference>
<dbReference type="Gene3D" id="3.40.50.720">
    <property type="entry name" value="NAD(P)-binding Rossmann-like Domain"/>
    <property type="match status" value="1"/>
</dbReference>
<dbReference type="KEGG" id="ppsc:EHS13_08505"/>
<reference evidence="4" key="1">
    <citation type="submission" date="2018-11" db="EMBL/GenBank/DDBJ databases">
        <title>Complete genome sequence of Paenibacillus sp. ML311-T8.</title>
        <authorList>
            <person name="Nam Y.-D."/>
            <person name="Kang J."/>
            <person name="Chung W.-H."/>
            <person name="Park Y.S."/>
        </authorList>
    </citation>
    <scope>NUCLEOTIDE SEQUENCE [LARGE SCALE GENOMIC DNA]</scope>
    <source>
        <strain evidence="4">ML311-T8</strain>
    </source>
</reference>
<dbReference type="Proteomes" id="UP000426246">
    <property type="component" value="Chromosome"/>
</dbReference>
<accession>A0A6B8RHR5</accession>
<keyword evidence="4" id="KW-1185">Reference proteome</keyword>
<dbReference type="InterPro" id="IPR036291">
    <property type="entry name" value="NAD(P)-bd_dom_sf"/>
</dbReference>
<dbReference type="Pfam" id="PF01370">
    <property type="entry name" value="Epimerase"/>
    <property type="match status" value="1"/>
</dbReference>
<comment type="similarity">
    <text evidence="1">Belongs to the NAD(P)-dependent epimerase/dehydratase family.</text>
</comment>
<dbReference type="RefSeq" id="WP_155699927.1">
    <property type="nucleotide sequence ID" value="NZ_CP034235.1"/>
</dbReference>
<protein>
    <submittedName>
        <fullName evidence="3">NAD-dependent epimerase/dehydratase family protein</fullName>
    </submittedName>
</protein>